<comment type="caution">
    <text evidence="2">The sequence shown here is derived from an EMBL/GenBank/DDBJ whole genome shotgun (WGS) entry which is preliminary data.</text>
</comment>
<accession>A0AAW6Y8G6</accession>
<gene>
    <name evidence="2" type="ORF">QP451_01230</name>
</gene>
<sequence>MSIFAVIGIVFIAALGVWLYVDYKIEQKKLDAEIEERIQDYFKH</sequence>
<dbReference type="RefSeq" id="WP_283127782.1">
    <property type="nucleotide sequence ID" value="NZ_JASOPA010000001.1"/>
</dbReference>
<evidence type="ECO:0000256" key="1">
    <source>
        <dbReference type="SAM" id="Phobius"/>
    </source>
</evidence>
<keyword evidence="1" id="KW-0812">Transmembrane</keyword>
<keyword evidence="1" id="KW-1133">Transmembrane helix</keyword>
<reference evidence="2" key="1">
    <citation type="submission" date="2023-05" db="EMBL/GenBank/DDBJ databases">
        <title>Cataloging the Phylogenetic Diversity of Human Bladder Bacteria.</title>
        <authorList>
            <person name="Du J."/>
        </authorList>
    </citation>
    <scope>NUCLEOTIDE SEQUENCE</scope>
    <source>
        <strain evidence="2">UMB1050</strain>
    </source>
</reference>
<organism evidence="2 3">
    <name type="scientific">Neisseria subflava</name>
    <dbReference type="NCBI Taxonomy" id="28449"/>
    <lineage>
        <taxon>Bacteria</taxon>
        <taxon>Pseudomonadati</taxon>
        <taxon>Pseudomonadota</taxon>
        <taxon>Betaproteobacteria</taxon>
        <taxon>Neisseriales</taxon>
        <taxon>Neisseriaceae</taxon>
        <taxon>Neisseria</taxon>
    </lineage>
</organism>
<name>A0AAW6Y8G6_NEISU</name>
<dbReference type="Proteomes" id="UP001236303">
    <property type="component" value="Unassembled WGS sequence"/>
</dbReference>
<feature type="transmembrane region" description="Helical" evidence="1">
    <location>
        <begin position="6"/>
        <end position="23"/>
    </location>
</feature>
<proteinExistence type="predicted"/>
<dbReference type="AlphaFoldDB" id="A0AAW6Y8G6"/>
<dbReference type="EMBL" id="JASOPA010000001">
    <property type="protein sequence ID" value="MDK7241667.1"/>
    <property type="molecule type" value="Genomic_DNA"/>
</dbReference>
<evidence type="ECO:0000313" key="2">
    <source>
        <dbReference type="EMBL" id="MDK7241667.1"/>
    </source>
</evidence>
<keyword evidence="1" id="KW-0472">Membrane</keyword>
<evidence type="ECO:0000313" key="3">
    <source>
        <dbReference type="Proteomes" id="UP001236303"/>
    </source>
</evidence>
<protein>
    <submittedName>
        <fullName evidence="2">Uncharacterized protein</fullName>
    </submittedName>
</protein>